<evidence type="ECO:0000259" key="17">
    <source>
        <dbReference type="SMART" id="SM00559"/>
    </source>
</evidence>
<evidence type="ECO:0000256" key="14">
    <source>
        <dbReference type="ARBA" id="ARBA00023242"/>
    </source>
</evidence>
<dbReference type="EMBL" id="MCFG01000084">
    <property type="protein sequence ID" value="ORX82937.1"/>
    <property type="molecule type" value="Genomic_DNA"/>
</dbReference>
<dbReference type="GO" id="GO:0000723">
    <property type="term" value="P:telomere maintenance"/>
    <property type="evidence" value="ECO:0007669"/>
    <property type="project" value="InterPro"/>
</dbReference>
<evidence type="ECO:0000256" key="8">
    <source>
        <dbReference type="ARBA" id="ARBA00022806"/>
    </source>
</evidence>
<sequence length="607" mass="70358">MNINNTNESLFDIDFIEENEENENEKTNDFNNREALLFAIDCSPSMFQKEEDIYPFKFSLKATINFLEKYIIQNHSDFIGILFFATEKNKNTHDYKNIYIFKNIDVPDSQTILDLEEIEKNNELFSSTIGSNEKVNFSEVLLTISQMFSENIKTVDSKKVLLFTNQDNPIPDSLSKENKTIFNIINDFSFLKILVEPFFLYNAEKPFDFDVFYKDFFETLYADNEEYLTMVSQDISKRLDQLVTKIHQKEVKKRSLFRIPFHISEDLTIGVEGFNIVSEQKKNGYIWIDDKSGKVADLSTTWVCHDTTQPLFPSDFKYSYSYGGKLVVFTKDELLKIRKFGKPGLTLLGFKPKFKLKFQYNIKHPYFIFPDENQYVGSYSVFAHLLDTMYKMEKIAICSLVPRVNSSPRLVALLPQIEERDESDTQVFPPGFHVIPLPFADDIREVKNNACDRASEELDMEFGKIIKSINKAEGYNPRTINNPYLQKFYLNLQTIALNRDEIEDIKDNTVFNYDDLSSDVIELIHSIGSQLSIKNETKDIKRKNTDSEPSPRKKTCNNKGDISNVKSADSLKSYTVAELKDFLTSVNIKPTKKKADLIGQIVEYLKL</sequence>
<dbReference type="PIRSF" id="PIRSF003033">
    <property type="entry name" value="Ku70"/>
    <property type="match status" value="1"/>
</dbReference>
<comment type="similarity">
    <text evidence="3">Belongs to the ku70 family.</text>
</comment>
<reference evidence="18 19" key="1">
    <citation type="submission" date="2016-08" db="EMBL/GenBank/DDBJ databases">
        <title>A Parts List for Fungal Cellulosomes Revealed by Comparative Genomics.</title>
        <authorList>
            <consortium name="DOE Joint Genome Institute"/>
            <person name="Haitjema C.H."/>
            <person name="Gilmore S.P."/>
            <person name="Henske J.K."/>
            <person name="Solomon K.V."/>
            <person name="De Groot R."/>
            <person name="Kuo A."/>
            <person name="Mondo S.J."/>
            <person name="Salamov A.A."/>
            <person name="Labutti K."/>
            <person name="Zhao Z."/>
            <person name="Chiniquy J."/>
            <person name="Barry K."/>
            <person name="Brewer H.M."/>
            <person name="Purvine S.O."/>
            <person name="Wright A.T."/>
            <person name="Boxma B."/>
            <person name="Van Alen T."/>
            <person name="Hackstein J.H."/>
            <person name="Baker S.E."/>
            <person name="Grigoriev I.V."/>
            <person name="O'Malley M.A."/>
        </authorList>
    </citation>
    <scope>NUCLEOTIDE SEQUENCE [LARGE SCALE GENOMIC DNA]</scope>
    <source>
        <strain evidence="18 19">S4</strain>
    </source>
</reference>
<reference evidence="18 19" key="2">
    <citation type="submission" date="2016-08" db="EMBL/GenBank/DDBJ databases">
        <title>Pervasive Adenine N6-methylation of Active Genes in Fungi.</title>
        <authorList>
            <consortium name="DOE Joint Genome Institute"/>
            <person name="Mondo S.J."/>
            <person name="Dannebaum R.O."/>
            <person name="Kuo R.C."/>
            <person name="Labutti K."/>
            <person name="Haridas S."/>
            <person name="Kuo A."/>
            <person name="Salamov A."/>
            <person name="Ahrendt S.R."/>
            <person name="Lipzen A."/>
            <person name="Sullivan W."/>
            <person name="Andreopoulos W.B."/>
            <person name="Clum A."/>
            <person name="Lindquist E."/>
            <person name="Daum C."/>
            <person name="Ramamoorthy G.K."/>
            <person name="Gryganskyi A."/>
            <person name="Culley D."/>
            <person name="Magnuson J.K."/>
            <person name="James T.Y."/>
            <person name="O'Malley M.A."/>
            <person name="Stajich J.E."/>
            <person name="Spatafora J.W."/>
            <person name="Visel A."/>
            <person name="Grigoriev I.V."/>
        </authorList>
    </citation>
    <scope>NUCLEOTIDE SEQUENCE [LARGE SCALE GENOMIC DNA]</scope>
    <source>
        <strain evidence="18 19">S4</strain>
    </source>
</reference>
<proteinExistence type="inferred from homology"/>
<dbReference type="Pfam" id="PF03730">
    <property type="entry name" value="Ku_C"/>
    <property type="match status" value="1"/>
</dbReference>
<dbReference type="PANTHER" id="PTHR12604">
    <property type="entry name" value="KU AUTOANTIGEN DNA HELICASE"/>
    <property type="match status" value="1"/>
</dbReference>
<dbReference type="InterPro" id="IPR005160">
    <property type="entry name" value="Ku_C"/>
</dbReference>
<dbReference type="InterPro" id="IPR016194">
    <property type="entry name" value="SPOC-like_C_dom_sf"/>
</dbReference>
<dbReference type="FunFam" id="2.40.290.10:FF:000001">
    <property type="entry name" value="X-ray repair cross complementing 6"/>
    <property type="match status" value="1"/>
</dbReference>
<evidence type="ECO:0000256" key="3">
    <source>
        <dbReference type="ARBA" id="ARBA00005240"/>
    </source>
</evidence>
<dbReference type="Gene3D" id="2.40.290.10">
    <property type="match status" value="1"/>
</dbReference>
<dbReference type="Pfam" id="PF03731">
    <property type="entry name" value="Ku_N"/>
    <property type="match status" value="1"/>
</dbReference>
<dbReference type="InterPro" id="IPR047087">
    <property type="entry name" value="KU70_core_dom"/>
</dbReference>
<dbReference type="SMART" id="SM00559">
    <property type="entry name" value="Ku78"/>
    <property type="match status" value="1"/>
</dbReference>
<evidence type="ECO:0000256" key="2">
    <source>
        <dbReference type="ARBA" id="ARBA00004574"/>
    </source>
</evidence>
<keyword evidence="10" id="KW-0158">Chromosome</keyword>
<keyword evidence="5" id="KW-0547">Nucleotide-binding</keyword>
<keyword evidence="10" id="KW-0779">Telomere</keyword>
<dbReference type="Pfam" id="PF02735">
    <property type="entry name" value="Ku"/>
    <property type="match status" value="1"/>
</dbReference>
<evidence type="ECO:0000256" key="12">
    <source>
        <dbReference type="ARBA" id="ARBA00023172"/>
    </source>
</evidence>
<protein>
    <recommendedName>
        <fullName evidence="4">ATP-dependent DNA helicase II subunit 1</fullName>
    </recommendedName>
    <alternativeName>
        <fullName evidence="15">ATP-dependent DNA helicase II subunit Ku70</fullName>
    </alternativeName>
</protein>
<dbReference type="InterPro" id="IPR036465">
    <property type="entry name" value="vWFA_dom_sf"/>
</dbReference>
<evidence type="ECO:0000256" key="13">
    <source>
        <dbReference type="ARBA" id="ARBA00023204"/>
    </source>
</evidence>
<dbReference type="GO" id="GO:0016787">
    <property type="term" value="F:hydrolase activity"/>
    <property type="evidence" value="ECO:0007669"/>
    <property type="project" value="UniProtKB-KW"/>
</dbReference>
<dbReference type="GO" id="GO:0003690">
    <property type="term" value="F:double-stranded DNA binding"/>
    <property type="evidence" value="ECO:0007669"/>
    <property type="project" value="TreeGrafter"/>
</dbReference>
<gene>
    <name evidence="18" type="ORF">BCR32DRAFT_267322</name>
</gene>
<dbReference type="Gene3D" id="4.10.970.10">
    <property type="entry name" value="Ku70, bridge and pillars"/>
    <property type="match status" value="1"/>
</dbReference>
<keyword evidence="7" id="KW-0378">Hydrolase</keyword>
<dbReference type="Proteomes" id="UP000193944">
    <property type="component" value="Unassembled WGS sequence"/>
</dbReference>
<dbReference type="InterPro" id="IPR036361">
    <property type="entry name" value="SAP_dom_sf"/>
</dbReference>
<dbReference type="GO" id="GO:0003684">
    <property type="term" value="F:damaged DNA binding"/>
    <property type="evidence" value="ECO:0007669"/>
    <property type="project" value="InterPro"/>
</dbReference>
<keyword evidence="6" id="KW-0227">DNA damage</keyword>
<dbReference type="GO" id="GO:0042162">
    <property type="term" value="F:telomeric DNA binding"/>
    <property type="evidence" value="ECO:0007669"/>
    <property type="project" value="InterPro"/>
</dbReference>
<keyword evidence="14" id="KW-0539">Nucleus</keyword>
<evidence type="ECO:0000256" key="4">
    <source>
        <dbReference type="ARBA" id="ARBA00021796"/>
    </source>
</evidence>
<dbReference type="Gene3D" id="1.10.1600.10">
    <property type="match status" value="1"/>
</dbReference>
<keyword evidence="9" id="KW-0067">ATP-binding</keyword>
<dbReference type="NCBIfam" id="TIGR00578">
    <property type="entry name" value="ku70"/>
    <property type="match status" value="1"/>
</dbReference>
<keyword evidence="19" id="KW-1185">Reference proteome</keyword>
<feature type="compositionally biased region" description="Basic and acidic residues" evidence="16">
    <location>
        <begin position="538"/>
        <end position="551"/>
    </location>
</feature>
<dbReference type="CDD" id="cd00788">
    <property type="entry name" value="KU70"/>
    <property type="match status" value="1"/>
</dbReference>
<feature type="region of interest" description="Disordered" evidence="16">
    <location>
        <begin position="538"/>
        <end position="561"/>
    </location>
</feature>
<dbReference type="InterPro" id="IPR006165">
    <property type="entry name" value="Ku70"/>
</dbReference>
<dbReference type="PANTHER" id="PTHR12604:SF2">
    <property type="entry name" value="X-RAY REPAIR CROSS-COMPLEMENTING PROTEIN 6"/>
    <property type="match status" value="1"/>
</dbReference>
<name>A0A1Y1XB39_9FUNG</name>
<dbReference type="GO" id="GO:0043564">
    <property type="term" value="C:Ku70:Ku80 complex"/>
    <property type="evidence" value="ECO:0007669"/>
    <property type="project" value="InterPro"/>
</dbReference>
<dbReference type="SUPFAM" id="SSF53300">
    <property type="entry name" value="vWA-like"/>
    <property type="match status" value="1"/>
</dbReference>
<evidence type="ECO:0000256" key="10">
    <source>
        <dbReference type="ARBA" id="ARBA00022895"/>
    </source>
</evidence>
<dbReference type="OrthoDB" id="3249161at2759"/>
<organism evidence="18 19">
    <name type="scientific">Anaeromyces robustus</name>
    <dbReference type="NCBI Taxonomy" id="1754192"/>
    <lineage>
        <taxon>Eukaryota</taxon>
        <taxon>Fungi</taxon>
        <taxon>Fungi incertae sedis</taxon>
        <taxon>Chytridiomycota</taxon>
        <taxon>Chytridiomycota incertae sedis</taxon>
        <taxon>Neocallimastigomycetes</taxon>
        <taxon>Neocallimastigales</taxon>
        <taxon>Neocallimastigaceae</taxon>
        <taxon>Anaeromyces</taxon>
    </lineage>
</organism>
<accession>A0A1Y1XB39</accession>
<dbReference type="GO" id="GO:0006303">
    <property type="term" value="P:double-strand break repair via nonhomologous end joining"/>
    <property type="evidence" value="ECO:0007669"/>
    <property type="project" value="InterPro"/>
</dbReference>
<keyword evidence="11 18" id="KW-0238">DNA-binding</keyword>
<evidence type="ECO:0000313" key="19">
    <source>
        <dbReference type="Proteomes" id="UP000193944"/>
    </source>
</evidence>
<dbReference type="AlphaFoldDB" id="A0A1Y1XB39"/>
<dbReference type="Gene3D" id="3.40.50.410">
    <property type="entry name" value="von Willebrand factor, type A domain"/>
    <property type="match status" value="1"/>
</dbReference>
<feature type="domain" description="Ku" evidence="17">
    <location>
        <begin position="308"/>
        <end position="454"/>
    </location>
</feature>
<evidence type="ECO:0000256" key="1">
    <source>
        <dbReference type="ARBA" id="ARBA00004123"/>
    </source>
</evidence>
<keyword evidence="12" id="KW-0233">DNA recombination</keyword>
<dbReference type="STRING" id="1754192.A0A1Y1XB39"/>
<dbReference type="GO" id="GO:0000781">
    <property type="term" value="C:chromosome, telomeric region"/>
    <property type="evidence" value="ECO:0007669"/>
    <property type="project" value="UniProtKB-SubCell"/>
</dbReference>
<dbReference type="SUPFAM" id="SSF100939">
    <property type="entry name" value="SPOC domain-like"/>
    <property type="match status" value="1"/>
</dbReference>
<dbReference type="GO" id="GO:0003678">
    <property type="term" value="F:DNA helicase activity"/>
    <property type="evidence" value="ECO:0007669"/>
    <property type="project" value="InterPro"/>
</dbReference>
<comment type="subcellular location">
    <subcellularLocation>
        <location evidence="2">Chromosome</location>
        <location evidence="2">Telomere</location>
    </subcellularLocation>
    <subcellularLocation>
        <location evidence="1">Nucleus</location>
    </subcellularLocation>
</comment>
<dbReference type="SUPFAM" id="SSF68906">
    <property type="entry name" value="SAP domain"/>
    <property type="match status" value="1"/>
</dbReference>
<evidence type="ECO:0000256" key="16">
    <source>
        <dbReference type="SAM" id="MobiDB-lite"/>
    </source>
</evidence>
<keyword evidence="13" id="KW-0234">DNA repair</keyword>
<dbReference type="InterPro" id="IPR005161">
    <property type="entry name" value="Ku_N"/>
</dbReference>
<dbReference type="Gene3D" id="1.10.720.30">
    <property type="entry name" value="SAP domain"/>
    <property type="match status" value="1"/>
</dbReference>
<evidence type="ECO:0000256" key="7">
    <source>
        <dbReference type="ARBA" id="ARBA00022801"/>
    </source>
</evidence>
<evidence type="ECO:0000313" key="18">
    <source>
        <dbReference type="EMBL" id="ORX82937.1"/>
    </source>
</evidence>
<evidence type="ECO:0000256" key="6">
    <source>
        <dbReference type="ARBA" id="ARBA00022763"/>
    </source>
</evidence>
<dbReference type="GO" id="GO:0006310">
    <property type="term" value="P:DNA recombination"/>
    <property type="evidence" value="ECO:0007669"/>
    <property type="project" value="UniProtKB-KW"/>
</dbReference>
<evidence type="ECO:0000256" key="9">
    <source>
        <dbReference type="ARBA" id="ARBA00022840"/>
    </source>
</evidence>
<evidence type="ECO:0000256" key="11">
    <source>
        <dbReference type="ARBA" id="ARBA00023125"/>
    </source>
</evidence>
<dbReference type="InterPro" id="IPR006164">
    <property type="entry name" value="DNA_bd_Ku70/Ku80"/>
</dbReference>
<evidence type="ECO:0000256" key="5">
    <source>
        <dbReference type="ARBA" id="ARBA00022741"/>
    </source>
</evidence>
<dbReference type="InterPro" id="IPR027388">
    <property type="entry name" value="Ku70_bridge/pillars_dom_sf"/>
</dbReference>
<evidence type="ECO:0000256" key="15">
    <source>
        <dbReference type="ARBA" id="ARBA00031811"/>
    </source>
</evidence>
<dbReference type="GO" id="GO:0005524">
    <property type="term" value="F:ATP binding"/>
    <property type="evidence" value="ECO:0007669"/>
    <property type="project" value="UniProtKB-KW"/>
</dbReference>
<comment type="caution">
    <text evidence="18">The sequence shown here is derived from an EMBL/GenBank/DDBJ whole genome shotgun (WGS) entry which is preliminary data.</text>
</comment>
<keyword evidence="8" id="KW-0347">Helicase</keyword>